<evidence type="ECO:0000313" key="2">
    <source>
        <dbReference type="EMBL" id="BBK25703.1"/>
    </source>
</evidence>
<dbReference type="SUPFAM" id="SSF54593">
    <property type="entry name" value="Glyoxalase/Bleomycin resistance protein/Dihydroxybiphenyl dioxygenase"/>
    <property type="match status" value="1"/>
</dbReference>
<dbReference type="AlphaFoldDB" id="A0A8D5A2I4"/>
<keyword evidence="2" id="KW-0223">Dioxygenase</keyword>
<keyword evidence="2" id="KW-0560">Oxidoreductase</keyword>
<dbReference type="Pfam" id="PF00903">
    <property type="entry name" value="Glyoxalase"/>
    <property type="match status" value="1"/>
</dbReference>
<accession>A0A8D5A2I4</accession>
<dbReference type="PANTHER" id="PTHR21366:SF14">
    <property type="entry name" value="GLYOXALASE DOMAIN-CONTAINING PROTEIN 5"/>
    <property type="match status" value="1"/>
</dbReference>
<organism evidence="2 3">
    <name type="scientific">Dialister hominis</name>
    <dbReference type="NCBI Taxonomy" id="2582419"/>
    <lineage>
        <taxon>Bacteria</taxon>
        <taxon>Bacillati</taxon>
        <taxon>Bacillota</taxon>
        <taxon>Negativicutes</taxon>
        <taxon>Veillonellales</taxon>
        <taxon>Veillonellaceae</taxon>
        <taxon>Dialister</taxon>
    </lineage>
</organism>
<keyword evidence="3" id="KW-1185">Reference proteome</keyword>
<dbReference type="Proteomes" id="UP000320585">
    <property type="component" value="Chromosome"/>
</dbReference>
<dbReference type="RefSeq" id="WP_143332752.1">
    <property type="nucleotide sequence ID" value="NZ_AP019697.1"/>
</dbReference>
<dbReference type="InterPro" id="IPR029068">
    <property type="entry name" value="Glyas_Bleomycin-R_OHBP_Dase"/>
</dbReference>
<evidence type="ECO:0000259" key="1">
    <source>
        <dbReference type="PROSITE" id="PS51819"/>
    </source>
</evidence>
<gene>
    <name evidence="2" type="ORF">Dia5BBH33_16380</name>
</gene>
<dbReference type="InterPro" id="IPR050383">
    <property type="entry name" value="GlyoxalaseI/FosfomycinResist"/>
</dbReference>
<dbReference type="EMBL" id="AP019697">
    <property type="protein sequence ID" value="BBK25703.1"/>
    <property type="molecule type" value="Genomic_DNA"/>
</dbReference>
<dbReference type="GO" id="GO:0051213">
    <property type="term" value="F:dioxygenase activity"/>
    <property type="evidence" value="ECO:0007669"/>
    <property type="project" value="UniProtKB-KW"/>
</dbReference>
<dbReference type="InterPro" id="IPR037523">
    <property type="entry name" value="VOC_core"/>
</dbReference>
<evidence type="ECO:0000313" key="3">
    <source>
        <dbReference type="Proteomes" id="UP000320585"/>
    </source>
</evidence>
<dbReference type="PANTHER" id="PTHR21366">
    <property type="entry name" value="GLYOXALASE FAMILY PROTEIN"/>
    <property type="match status" value="1"/>
</dbReference>
<name>A0A8D5A2I4_9FIRM</name>
<protein>
    <submittedName>
        <fullName evidence="2">Biphenyl-2,3-diol 1,2-dioxygenase</fullName>
    </submittedName>
</protein>
<dbReference type="OrthoDB" id="9802805at2"/>
<dbReference type="PROSITE" id="PS51819">
    <property type="entry name" value="VOC"/>
    <property type="match status" value="1"/>
</dbReference>
<dbReference type="Gene3D" id="3.10.180.10">
    <property type="entry name" value="2,3-Dihydroxybiphenyl 1,2-Dioxygenase, domain 1"/>
    <property type="match status" value="1"/>
</dbReference>
<dbReference type="GeneID" id="92716858"/>
<dbReference type="InterPro" id="IPR004360">
    <property type="entry name" value="Glyas_Fos-R_dOase_dom"/>
</dbReference>
<dbReference type="KEGG" id="dho:Dia5BBH33_16380"/>
<feature type="domain" description="VOC" evidence="1">
    <location>
        <begin position="5"/>
        <end position="122"/>
    </location>
</feature>
<reference evidence="3" key="1">
    <citation type="submission" date="2019-05" db="EMBL/GenBank/DDBJ databases">
        <title>Complete genome sequencing of Dialister sp. strain 5BBH33.</title>
        <authorList>
            <person name="Sakamoto M."/>
            <person name="Murakami T."/>
            <person name="Mori H."/>
        </authorList>
    </citation>
    <scope>NUCLEOTIDE SEQUENCE [LARGE SCALE GENOMIC DNA]</scope>
    <source>
        <strain evidence="3">5BBH33</strain>
    </source>
</reference>
<sequence length="142" mass="16211">MKLRDNHHIVLTTPDIDRCLRFYHDVLSMEAHEKDGQICLYFGSCEITLKEGLTDFAPSAVRIGIINLCLITDDPMEDVLRELEERHAPLVTGIVDRNGARGPMKSIYLIDPDGNFIEIARYADKTLRKKPHFIDEDELASE</sequence>
<proteinExistence type="predicted"/>